<dbReference type="OrthoDB" id="7850904at2"/>
<dbReference type="STRING" id="515897.SAMN05421849_1824"/>
<dbReference type="InterPro" id="IPR025479">
    <property type="entry name" value="DUF4329"/>
</dbReference>
<keyword evidence="3" id="KW-1185">Reference proteome</keyword>
<dbReference type="EMBL" id="FTPS01000001">
    <property type="protein sequence ID" value="SIT83017.1"/>
    <property type="molecule type" value="Genomic_DNA"/>
</dbReference>
<organism evidence="2 3">
    <name type="scientific">Pontibaca methylaminivorans</name>
    <dbReference type="NCBI Taxonomy" id="515897"/>
    <lineage>
        <taxon>Bacteria</taxon>
        <taxon>Pseudomonadati</taxon>
        <taxon>Pseudomonadota</taxon>
        <taxon>Alphaproteobacteria</taxon>
        <taxon>Rhodobacterales</taxon>
        <taxon>Roseobacteraceae</taxon>
        <taxon>Pontibaca</taxon>
    </lineage>
</organism>
<gene>
    <name evidence="2" type="ORF">SAMN05421849_1824</name>
</gene>
<evidence type="ECO:0000313" key="2">
    <source>
        <dbReference type="EMBL" id="SIT83017.1"/>
    </source>
</evidence>
<dbReference type="AlphaFoldDB" id="A0A1R3WZP5"/>
<name>A0A1R3WZP5_9RHOB</name>
<evidence type="ECO:0000313" key="3">
    <source>
        <dbReference type="Proteomes" id="UP000192455"/>
    </source>
</evidence>
<evidence type="ECO:0000259" key="1">
    <source>
        <dbReference type="Pfam" id="PF14220"/>
    </source>
</evidence>
<protein>
    <recommendedName>
        <fullName evidence="1">DUF4329 domain-containing protein</fullName>
    </recommendedName>
</protein>
<dbReference type="Proteomes" id="UP000192455">
    <property type="component" value="Unassembled WGS sequence"/>
</dbReference>
<feature type="domain" description="DUF4329" evidence="1">
    <location>
        <begin position="2"/>
        <end position="104"/>
    </location>
</feature>
<proteinExistence type="predicted"/>
<sequence length="138" mass="15463">MRSIETDREYCGYLGSLPDGRLAFTEMLRGRRNTCTPRLPRTGFTPIASMHTHGAYDPTVSAEFPTVQDMDSDRREGVNGYVATPGGRLWYIDSSAEVVIQICGPGCLPQDRNFRDGDDGPTRNRYSRDELRILEGTN</sequence>
<accession>A0A1R3WZP5</accession>
<reference evidence="2 3" key="1">
    <citation type="submission" date="2017-01" db="EMBL/GenBank/DDBJ databases">
        <authorList>
            <person name="Mah S.A."/>
            <person name="Swanson W.J."/>
            <person name="Moy G.W."/>
            <person name="Vacquier V.D."/>
        </authorList>
    </citation>
    <scope>NUCLEOTIDE SEQUENCE [LARGE SCALE GENOMIC DNA]</scope>
    <source>
        <strain evidence="2 3">DSM 21219</strain>
    </source>
</reference>
<dbReference type="Pfam" id="PF14220">
    <property type="entry name" value="DUF4329"/>
    <property type="match status" value="1"/>
</dbReference>